<gene>
    <name evidence="2" type="ORF">NRO40_20470</name>
</gene>
<organism evidence="2 3">
    <name type="scientific">Streptomyces changanensis</name>
    <dbReference type="NCBI Taxonomy" id="2964669"/>
    <lineage>
        <taxon>Bacteria</taxon>
        <taxon>Bacillati</taxon>
        <taxon>Actinomycetota</taxon>
        <taxon>Actinomycetes</taxon>
        <taxon>Kitasatosporales</taxon>
        <taxon>Streptomycetaceae</taxon>
        <taxon>Streptomyces</taxon>
    </lineage>
</organism>
<reference evidence="2" key="1">
    <citation type="submission" date="2022-08" db="EMBL/GenBank/DDBJ databases">
        <title>Streptomyces changanensis sp. nov., an actinomycete isolated from soil.</title>
        <authorList>
            <person name="Wu H."/>
            <person name="Han L."/>
        </authorList>
    </citation>
    <scope>NUCLEOTIDE SEQUENCE</scope>
    <source>
        <strain evidence="2">HL-66</strain>
    </source>
</reference>
<proteinExistence type="predicted"/>
<keyword evidence="1" id="KW-0472">Membrane</keyword>
<dbReference type="EMBL" id="CP102332">
    <property type="protein sequence ID" value="UUS32958.1"/>
    <property type="molecule type" value="Genomic_DNA"/>
</dbReference>
<keyword evidence="1" id="KW-1133">Transmembrane helix</keyword>
<dbReference type="RefSeq" id="WP_232791152.1">
    <property type="nucleotide sequence ID" value="NZ_CP102332.1"/>
</dbReference>
<name>A0ABY5NAC4_9ACTN</name>
<dbReference type="Proteomes" id="UP001060150">
    <property type="component" value="Chromosome"/>
</dbReference>
<keyword evidence="3" id="KW-1185">Reference proteome</keyword>
<evidence type="ECO:0000256" key="1">
    <source>
        <dbReference type="SAM" id="Phobius"/>
    </source>
</evidence>
<feature type="transmembrane region" description="Helical" evidence="1">
    <location>
        <begin position="35"/>
        <end position="54"/>
    </location>
</feature>
<sequence length="66" mass="6676">MAFWCTGAAALGFAPSVPSGVVVLSGGGGEVSTSGLVVFALYRLGVVIVGAYPFEKIRSLGRSGER</sequence>
<evidence type="ECO:0000313" key="2">
    <source>
        <dbReference type="EMBL" id="UUS32958.1"/>
    </source>
</evidence>
<accession>A0ABY5NAC4</accession>
<evidence type="ECO:0000313" key="3">
    <source>
        <dbReference type="Proteomes" id="UP001060150"/>
    </source>
</evidence>
<protein>
    <submittedName>
        <fullName evidence="2">Uncharacterized protein</fullName>
    </submittedName>
</protein>
<keyword evidence="1" id="KW-0812">Transmembrane</keyword>